<feature type="region of interest" description="Disordered" evidence="2">
    <location>
        <begin position="52"/>
        <end position="84"/>
    </location>
</feature>
<dbReference type="EMBL" id="FOQG01000009">
    <property type="protein sequence ID" value="SFI52270.1"/>
    <property type="molecule type" value="Genomic_DNA"/>
</dbReference>
<organism evidence="3 4">
    <name type="scientific">Nocardioides psychrotolerans</name>
    <dbReference type="NCBI Taxonomy" id="1005945"/>
    <lineage>
        <taxon>Bacteria</taxon>
        <taxon>Bacillati</taxon>
        <taxon>Actinomycetota</taxon>
        <taxon>Actinomycetes</taxon>
        <taxon>Propionibacteriales</taxon>
        <taxon>Nocardioidaceae</taxon>
        <taxon>Nocardioides</taxon>
    </lineage>
</organism>
<gene>
    <name evidence="3" type="ORF">SAMN05216561_109169</name>
</gene>
<dbReference type="SUPFAM" id="SSF63817">
    <property type="entry name" value="Sortase"/>
    <property type="match status" value="1"/>
</dbReference>
<dbReference type="AlphaFoldDB" id="A0A1I3IWM7"/>
<keyword evidence="4" id="KW-1185">Reference proteome</keyword>
<dbReference type="Pfam" id="PF04203">
    <property type="entry name" value="Sortase"/>
    <property type="match status" value="1"/>
</dbReference>
<protein>
    <submittedName>
        <fullName evidence="3">Sortase (Surface protein transpeptidase)</fullName>
    </submittedName>
</protein>
<dbReference type="GO" id="GO:0016787">
    <property type="term" value="F:hydrolase activity"/>
    <property type="evidence" value="ECO:0007669"/>
    <property type="project" value="UniProtKB-KW"/>
</dbReference>
<dbReference type="STRING" id="1005945.SAMN05216561_109169"/>
<dbReference type="Gene3D" id="2.40.260.10">
    <property type="entry name" value="Sortase"/>
    <property type="match status" value="1"/>
</dbReference>
<accession>A0A1I3IWM7</accession>
<evidence type="ECO:0000256" key="2">
    <source>
        <dbReference type="SAM" id="MobiDB-lite"/>
    </source>
</evidence>
<dbReference type="Proteomes" id="UP000198649">
    <property type="component" value="Unassembled WGS sequence"/>
</dbReference>
<dbReference type="InterPro" id="IPR023365">
    <property type="entry name" value="Sortase_dom-sf"/>
</dbReference>
<name>A0A1I3IWM7_9ACTN</name>
<sequence>MSMTPVGPQHRRRRPTRRVVAASLLGAGAVAALTVALLMDVAAPVRDEVSQLSPTRPYPLTAQRDFSGPAVSVPSASSTGTRPAPTRLAVASIGVTTDLVDLGVNQDNTVEVPSDPSLAGWFSLGTPPGGRGSAVILGHVDSVDGPAVFARLKHLRRGDVVVVDLSDGTARRFRVERVVTYANAEFPAQQVYAGTESRRLLNLVTCGGEYDAERGGWQSNVVVYTELIG</sequence>
<dbReference type="InterPro" id="IPR005754">
    <property type="entry name" value="Sortase"/>
</dbReference>
<evidence type="ECO:0000256" key="1">
    <source>
        <dbReference type="ARBA" id="ARBA00022801"/>
    </source>
</evidence>
<evidence type="ECO:0000313" key="4">
    <source>
        <dbReference type="Proteomes" id="UP000198649"/>
    </source>
</evidence>
<dbReference type="InterPro" id="IPR042001">
    <property type="entry name" value="Sortase_F"/>
</dbReference>
<reference evidence="3 4" key="1">
    <citation type="submission" date="2016-10" db="EMBL/GenBank/DDBJ databases">
        <authorList>
            <person name="de Groot N.N."/>
        </authorList>
    </citation>
    <scope>NUCLEOTIDE SEQUENCE [LARGE SCALE GENOMIC DNA]</scope>
    <source>
        <strain evidence="3 4">CGMCC 1.11156</strain>
    </source>
</reference>
<evidence type="ECO:0000313" key="3">
    <source>
        <dbReference type="EMBL" id="SFI52270.1"/>
    </source>
</evidence>
<feature type="compositionally biased region" description="Low complexity" evidence="2">
    <location>
        <begin position="67"/>
        <end position="81"/>
    </location>
</feature>
<dbReference type="CDD" id="cd05829">
    <property type="entry name" value="Sortase_F"/>
    <property type="match status" value="1"/>
</dbReference>
<proteinExistence type="predicted"/>
<keyword evidence="1" id="KW-0378">Hydrolase</keyword>